<evidence type="ECO:0000256" key="8">
    <source>
        <dbReference type="ARBA" id="ARBA00023002"/>
    </source>
</evidence>
<evidence type="ECO:0000256" key="12">
    <source>
        <dbReference type="ARBA" id="ARBA00023160"/>
    </source>
</evidence>
<gene>
    <name evidence="17" type="primary">LOC103494692</name>
</gene>
<evidence type="ECO:0000256" key="11">
    <source>
        <dbReference type="ARBA" id="ARBA00023136"/>
    </source>
</evidence>
<keyword evidence="16" id="KW-1185">Reference proteome</keyword>
<dbReference type="GO" id="GO:0042761">
    <property type="term" value="P:very long-chain fatty acid biosynthetic process"/>
    <property type="evidence" value="ECO:0007669"/>
    <property type="project" value="TreeGrafter"/>
</dbReference>
<feature type="transmembrane region" description="Helical" evidence="14">
    <location>
        <begin position="175"/>
        <end position="197"/>
    </location>
</feature>
<comment type="domain">
    <text evidence="13">The histidine box domains are involved in binding the catalytic metal ions.</text>
</comment>
<evidence type="ECO:0000256" key="7">
    <source>
        <dbReference type="ARBA" id="ARBA00022989"/>
    </source>
</evidence>
<keyword evidence="4 13" id="KW-0444">Lipid biosynthesis</keyword>
<keyword evidence="7 14" id="KW-1133">Transmembrane helix</keyword>
<evidence type="ECO:0000256" key="10">
    <source>
        <dbReference type="ARBA" id="ARBA00023098"/>
    </source>
</evidence>
<comment type="pathway">
    <text evidence="2">Lipid metabolism.</text>
</comment>
<feature type="transmembrane region" description="Helical" evidence="14">
    <location>
        <begin position="30"/>
        <end position="46"/>
    </location>
</feature>
<organism evidence="16 17">
    <name type="scientific">Cucumis melo</name>
    <name type="common">Muskmelon</name>
    <dbReference type="NCBI Taxonomy" id="3656"/>
    <lineage>
        <taxon>Eukaryota</taxon>
        <taxon>Viridiplantae</taxon>
        <taxon>Streptophyta</taxon>
        <taxon>Embryophyta</taxon>
        <taxon>Tracheophyta</taxon>
        <taxon>Spermatophyta</taxon>
        <taxon>Magnoliopsida</taxon>
        <taxon>eudicotyledons</taxon>
        <taxon>Gunneridae</taxon>
        <taxon>Pentapetalae</taxon>
        <taxon>rosids</taxon>
        <taxon>fabids</taxon>
        <taxon>Cucurbitales</taxon>
        <taxon>Cucurbitaceae</taxon>
        <taxon>Benincaseae</taxon>
        <taxon>Cucumis</taxon>
    </lineage>
</organism>
<reference evidence="17" key="1">
    <citation type="submission" date="2025-08" db="UniProtKB">
        <authorList>
            <consortium name="RefSeq"/>
        </authorList>
    </citation>
    <scope>IDENTIFICATION</scope>
    <source>
        <tissue evidence="17">Stem</tissue>
    </source>
</reference>
<dbReference type="Pfam" id="PF00487">
    <property type="entry name" value="FA_desaturase"/>
    <property type="match status" value="1"/>
</dbReference>
<dbReference type="GeneID" id="103494692"/>
<dbReference type="InParanoid" id="A0A1S3BY39"/>
<keyword evidence="11 14" id="KW-0472">Membrane</keyword>
<evidence type="ECO:0000256" key="4">
    <source>
        <dbReference type="ARBA" id="ARBA00022516"/>
    </source>
</evidence>
<dbReference type="CDD" id="cd03505">
    <property type="entry name" value="Delta9-FADS-like"/>
    <property type="match status" value="1"/>
</dbReference>
<dbReference type="Proteomes" id="UP001652600">
    <property type="component" value="Chromosome 7"/>
</dbReference>
<protein>
    <submittedName>
        <fullName evidence="17">Palmitoyl-monogalactosyldiacylglycerol delta-7 desaturase, chloroplastic-like</fullName>
    </submittedName>
</protein>
<evidence type="ECO:0000259" key="15">
    <source>
        <dbReference type="Pfam" id="PF00487"/>
    </source>
</evidence>
<evidence type="ECO:0000313" key="16">
    <source>
        <dbReference type="Proteomes" id="UP001652600"/>
    </source>
</evidence>
<feature type="transmembrane region" description="Helical" evidence="14">
    <location>
        <begin position="268"/>
        <end position="285"/>
    </location>
</feature>
<evidence type="ECO:0000256" key="5">
    <source>
        <dbReference type="ARBA" id="ARBA00022692"/>
    </source>
</evidence>
<keyword evidence="5 13" id="KW-0812">Transmembrane</keyword>
<feature type="domain" description="Fatty acid desaturase" evidence="15">
    <location>
        <begin position="53"/>
        <end position="267"/>
    </location>
</feature>
<comment type="similarity">
    <text evidence="3 13">Belongs to the fatty acid desaturase type 1 family.</text>
</comment>
<proteinExistence type="inferred from homology"/>
<dbReference type="PANTHER" id="PTHR11351:SF31">
    <property type="entry name" value="DESATURASE 1, ISOFORM A-RELATED"/>
    <property type="match status" value="1"/>
</dbReference>
<sequence>MDALSRDPMRAVKPPMSFGKRKRNKIDKKVASVFLLLHLLCIFAPFQINRGAFLICLVLFTITGLFGITISYHRNLSHKSFKIPKWLEYLLAYCGVHALQGNPINWVSTHRYHHQFVDTEKDPHTPIHGFWFGYIIWILEEKDGSIAGMNRKHRKLDNASDLEKQIFYRFIRKTYLLHPIALAIILYVIGGFPFFIWGTCVRTVMLLHSTFMVNSFCHMWGNQPWKTNDFSTNNWWVSLVTFGEGWHNNHHAFEYSARLGIEWWQFDIGWYVIMFLQAIGLATNVKLPSQSHMHKLAQT</sequence>
<evidence type="ECO:0000256" key="14">
    <source>
        <dbReference type="SAM" id="Phobius"/>
    </source>
</evidence>
<evidence type="ECO:0000256" key="9">
    <source>
        <dbReference type="ARBA" id="ARBA00023004"/>
    </source>
</evidence>
<evidence type="ECO:0000256" key="2">
    <source>
        <dbReference type="ARBA" id="ARBA00005189"/>
    </source>
</evidence>
<keyword evidence="12 13" id="KW-0275">Fatty acid biosynthesis</keyword>
<dbReference type="GO" id="GO:0016717">
    <property type="term" value="F:oxidoreductase activity, acting on paired donors, with oxidation of a pair of donors resulting in the reduction of molecular oxygen to two molecules of water"/>
    <property type="evidence" value="ECO:0007669"/>
    <property type="project" value="InterPro"/>
</dbReference>
<dbReference type="GO" id="GO:0005789">
    <property type="term" value="C:endoplasmic reticulum membrane"/>
    <property type="evidence" value="ECO:0007669"/>
    <property type="project" value="TreeGrafter"/>
</dbReference>
<keyword evidence="8 13" id="KW-0560">Oxidoreductase</keyword>
<evidence type="ECO:0000313" key="17">
    <source>
        <dbReference type="RefSeq" id="XP_008454220.2"/>
    </source>
</evidence>
<dbReference type="PRINTS" id="PR00075">
    <property type="entry name" value="FACDDSATRASE"/>
</dbReference>
<keyword evidence="9" id="KW-0408">Iron</keyword>
<comment type="cofactor">
    <cofactor evidence="13">
        <name>Fe(2+)</name>
        <dbReference type="ChEBI" id="CHEBI:29033"/>
    </cofactor>
</comment>
<comment type="subcellular location">
    <subcellularLocation>
        <location evidence="1">Membrane</location>
        <topology evidence="1">Multi-pass membrane protein</topology>
    </subcellularLocation>
</comment>
<accession>A0A1S3BY39</accession>
<name>A0A1S3BY39_CUCME</name>
<evidence type="ECO:0000256" key="6">
    <source>
        <dbReference type="ARBA" id="ARBA00022832"/>
    </source>
</evidence>
<dbReference type="AlphaFoldDB" id="A0A1S3BY39"/>
<dbReference type="InterPro" id="IPR015876">
    <property type="entry name" value="Acyl-CoA_DS"/>
</dbReference>
<evidence type="ECO:0000256" key="1">
    <source>
        <dbReference type="ARBA" id="ARBA00004141"/>
    </source>
</evidence>
<keyword evidence="10" id="KW-0443">Lipid metabolism</keyword>
<dbReference type="RefSeq" id="XP_008454220.2">
    <property type="nucleotide sequence ID" value="XM_008455998.3"/>
</dbReference>
<keyword evidence="6" id="KW-0276">Fatty acid metabolism</keyword>
<dbReference type="InterPro" id="IPR005804">
    <property type="entry name" value="FA_desaturase_dom"/>
</dbReference>
<dbReference type="KEGG" id="cmo:103494692"/>
<dbReference type="PANTHER" id="PTHR11351">
    <property type="entry name" value="ACYL-COA DESATURASE"/>
    <property type="match status" value="1"/>
</dbReference>
<evidence type="ECO:0000256" key="13">
    <source>
        <dbReference type="RuleBase" id="RU000581"/>
    </source>
</evidence>
<feature type="transmembrane region" description="Helical" evidence="14">
    <location>
        <begin position="52"/>
        <end position="72"/>
    </location>
</feature>
<evidence type="ECO:0000256" key="3">
    <source>
        <dbReference type="ARBA" id="ARBA00009295"/>
    </source>
</evidence>